<evidence type="ECO:0000313" key="2">
    <source>
        <dbReference type="Proteomes" id="UP000023152"/>
    </source>
</evidence>
<dbReference type="AlphaFoldDB" id="X6LD26"/>
<dbReference type="EMBL" id="ASPP01042643">
    <property type="protein sequence ID" value="ETN99872.1"/>
    <property type="molecule type" value="Genomic_DNA"/>
</dbReference>
<evidence type="ECO:0000313" key="1">
    <source>
        <dbReference type="EMBL" id="ETN99872.1"/>
    </source>
</evidence>
<name>X6LD26_RETFI</name>
<accession>X6LD26</accession>
<keyword evidence="2" id="KW-1185">Reference proteome</keyword>
<dbReference type="Proteomes" id="UP000023152">
    <property type="component" value="Unassembled WGS sequence"/>
</dbReference>
<protein>
    <submittedName>
        <fullName evidence="1">Uncharacterized protein</fullName>
    </submittedName>
</protein>
<organism evidence="1 2">
    <name type="scientific">Reticulomyxa filosa</name>
    <dbReference type="NCBI Taxonomy" id="46433"/>
    <lineage>
        <taxon>Eukaryota</taxon>
        <taxon>Sar</taxon>
        <taxon>Rhizaria</taxon>
        <taxon>Retaria</taxon>
        <taxon>Foraminifera</taxon>
        <taxon>Monothalamids</taxon>
        <taxon>Reticulomyxidae</taxon>
        <taxon>Reticulomyxa</taxon>
    </lineage>
</organism>
<proteinExistence type="predicted"/>
<feature type="non-terminal residue" evidence="1">
    <location>
        <position position="1"/>
    </location>
</feature>
<comment type="caution">
    <text evidence="1">The sequence shown here is derived from an EMBL/GenBank/DDBJ whole genome shotgun (WGS) entry which is preliminary data.</text>
</comment>
<gene>
    <name evidence="1" type="ORF">RFI_37595</name>
</gene>
<reference evidence="1 2" key="1">
    <citation type="journal article" date="2013" name="Curr. Biol.">
        <title>The Genome of the Foraminiferan Reticulomyxa filosa.</title>
        <authorList>
            <person name="Glockner G."/>
            <person name="Hulsmann N."/>
            <person name="Schleicher M."/>
            <person name="Noegel A.A."/>
            <person name="Eichinger L."/>
            <person name="Gallinger C."/>
            <person name="Pawlowski J."/>
            <person name="Sierra R."/>
            <person name="Euteneuer U."/>
            <person name="Pillet L."/>
            <person name="Moustafa A."/>
            <person name="Platzer M."/>
            <person name="Groth M."/>
            <person name="Szafranski K."/>
            <person name="Schliwa M."/>
        </authorList>
    </citation>
    <scope>NUCLEOTIDE SEQUENCE [LARGE SCALE GENOMIC DNA]</scope>
</reference>
<sequence>TIIIGVGSQWDPARIDCLVTSQSDIVYVPNYTPGQIDTILPALTKITCPVAYQLIISEVQLDFTSSSQGSRFVEVYNPSTIVALKDLGLDGIFEGKVTTDSTLTLPQSSYLVLYDKSAPTMISCQDCKCTKSSNNLCTDAVYVGCCSSCACSFGGSSMSNTDWHVSFVDTTNNNEVDGVIYDSSTWPQIMTGYTYSLKYVGYDNHKGSNWEQSCNTKGTPGSYPIYNCSWS</sequence>